<accession>A0A0G0AQN5</accession>
<dbReference type="Proteomes" id="UP000034176">
    <property type="component" value="Unassembled WGS sequence"/>
</dbReference>
<dbReference type="InterPro" id="IPR023168">
    <property type="entry name" value="GatB_Yqey_C_2"/>
</dbReference>
<name>A0A0G0AQN5_9BACT</name>
<dbReference type="GO" id="GO:0016884">
    <property type="term" value="F:carbon-nitrogen ligase activity, with glutamine as amido-N-donor"/>
    <property type="evidence" value="ECO:0007669"/>
    <property type="project" value="InterPro"/>
</dbReference>
<gene>
    <name evidence="1" type="ORF">UR52_C0008G0008</name>
</gene>
<evidence type="ECO:0000313" key="1">
    <source>
        <dbReference type="EMBL" id="KKP59298.1"/>
    </source>
</evidence>
<dbReference type="Gene3D" id="1.10.10.410">
    <property type="match status" value="1"/>
</dbReference>
<proteinExistence type="predicted"/>
<dbReference type="InterPro" id="IPR042184">
    <property type="entry name" value="YqeY/Aim41_N"/>
</dbReference>
<dbReference type="InterPro" id="IPR003789">
    <property type="entry name" value="Asn/Gln_tRNA_amidoTrase-B-like"/>
</dbReference>
<dbReference type="Pfam" id="PF09424">
    <property type="entry name" value="YqeY"/>
    <property type="match status" value="1"/>
</dbReference>
<dbReference type="EMBL" id="LBPN01000008">
    <property type="protein sequence ID" value="KKP59298.1"/>
    <property type="molecule type" value="Genomic_DNA"/>
</dbReference>
<protein>
    <submittedName>
        <fullName evidence="1">GatB/YqeY domain-containing protein</fullName>
    </submittedName>
</protein>
<reference evidence="1 2" key="1">
    <citation type="journal article" date="2015" name="Nature">
        <title>rRNA introns, odd ribosomes, and small enigmatic genomes across a large radiation of phyla.</title>
        <authorList>
            <person name="Brown C.T."/>
            <person name="Hug L.A."/>
            <person name="Thomas B.C."/>
            <person name="Sharon I."/>
            <person name="Castelle C.J."/>
            <person name="Singh A."/>
            <person name="Wilkins M.J."/>
            <person name="Williams K.H."/>
            <person name="Banfield J.F."/>
        </authorList>
    </citation>
    <scope>NUCLEOTIDE SEQUENCE [LARGE SCALE GENOMIC DNA]</scope>
</reference>
<sequence length="161" mass="18176">MPASIVLTSKCMLIDKIQQDLFTAMKASDKMRIQTLRFLLAAIKRYQTDTYPPASTAKLTDEDTIKIIRKQIKEHQESITAFTQGKRQDLVDKETQELKIIEEYAPKQMGEMQVEEIVKQVMESGIKDFGHAMKAVMGKLKGQADGSLVAKIVKEKLNTSV</sequence>
<dbReference type="InterPro" id="IPR019004">
    <property type="entry name" value="YqeY/Aim41"/>
</dbReference>
<dbReference type="Gene3D" id="1.10.1510.10">
    <property type="entry name" value="Uncharacterised protein YqeY/AIM41 PF09424, N-terminal domain"/>
    <property type="match status" value="1"/>
</dbReference>
<dbReference type="PANTHER" id="PTHR28055:SF1">
    <property type="entry name" value="ALTERED INHERITANCE OF MITOCHONDRIA PROTEIN 41, MITOCHONDRIAL"/>
    <property type="match status" value="1"/>
</dbReference>
<dbReference type="AlphaFoldDB" id="A0A0G0AQN5"/>
<organism evidence="1 2">
    <name type="scientific">Candidatus Gottesmanbacteria bacterium GW2011_GWA1_34_13</name>
    <dbReference type="NCBI Taxonomy" id="1618434"/>
    <lineage>
        <taxon>Bacteria</taxon>
        <taxon>Candidatus Gottesmaniibacteriota</taxon>
    </lineage>
</organism>
<dbReference type="STRING" id="1618434.UR52_C0008G0008"/>
<evidence type="ECO:0000313" key="2">
    <source>
        <dbReference type="Proteomes" id="UP000034176"/>
    </source>
</evidence>
<comment type="caution">
    <text evidence="1">The sequence shown here is derived from an EMBL/GenBank/DDBJ whole genome shotgun (WGS) entry which is preliminary data.</text>
</comment>
<dbReference type="SUPFAM" id="SSF89095">
    <property type="entry name" value="GatB/YqeY motif"/>
    <property type="match status" value="1"/>
</dbReference>
<dbReference type="PANTHER" id="PTHR28055">
    <property type="entry name" value="ALTERED INHERITANCE OF MITOCHONDRIA PROTEIN 41, MITOCHONDRIAL"/>
    <property type="match status" value="1"/>
</dbReference>